<dbReference type="FunFam" id="2.40.70.10:FF:000045">
    <property type="entry name" value="Basic 7S globulin"/>
    <property type="match status" value="1"/>
</dbReference>
<evidence type="ECO:0000256" key="4">
    <source>
        <dbReference type="ARBA" id="ARBA00022729"/>
    </source>
</evidence>
<evidence type="ECO:0000256" key="1">
    <source>
        <dbReference type="ARBA" id="ARBA00004239"/>
    </source>
</evidence>
<keyword evidence="5" id="KW-1133">Transmembrane helix</keyword>
<evidence type="ECO:0000256" key="2">
    <source>
        <dbReference type="ARBA" id="ARBA00007447"/>
    </source>
</evidence>
<dbReference type="GO" id="GO:0004190">
    <property type="term" value="F:aspartic-type endopeptidase activity"/>
    <property type="evidence" value="ECO:0007669"/>
    <property type="project" value="InterPro"/>
</dbReference>
<name>A0AAN9I7D3_CROPI</name>
<comment type="similarity">
    <text evidence="2">Belongs to the peptidase A1 family.</text>
</comment>
<reference evidence="7 8" key="1">
    <citation type="submission" date="2024-01" db="EMBL/GenBank/DDBJ databases">
        <title>The genomes of 5 underutilized Papilionoideae crops provide insights into root nodulation and disease resistanc.</title>
        <authorList>
            <person name="Yuan L."/>
        </authorList>
    </citation>
    <scope>NUCLEOTIDE SEQUENCE [LARGE SCALE GENOMIC DNA]</scope>
    <source>
        <strain evidence="7">ZHUSHIDOU_FW_LH</strain>
        <tissue evidence="7">Leaf</tissue>
    </source>
</reference>
<feature type="transmembrane region" description="Helical" evidence="5">
    <location>
        <begin position="79"/>
        <end position="97"/>
    </location>
</feature>
<evidence type="ECO:0000313" key="7">
    <source>
        <dbReference type="EMBL" id="KAK7270263.1"/>
    </source>
</evidence>
<organism evidence="7 8">
    <name type="scientific">Crotalaria pallida</name>
    <name type="common">Smooth rattlebox</name>
    <name type="synonym">Crotalaria striata</name>
    <dbReference type="NCBI Taxonomy" id="3830"/>
    <lineage>
        <taxon>Eukaryota</taxon>
        <taxon>Viridiplantae</taxon>
        <taxon>Streptophyta</taxon>
        <taxon>Embryophyta</taxon>
        <taxon>Tracheophyta</taxon>
        <taxon>Spermatophyta</taxon>
        <taxon>Magnoliopsida</taxon>
        <taxon>eudicotyledons</taxon>
        <taxon>Gunneridae</taxon>
        <taxon>Pentapetalae</taxon>
        <taxon>rosids</taxon>
        <taxon>fabids</taxon>
        <taxon>Fabales</taxon>
        <taxon>Fabaceae</taxon>
        <taxon>Papilionoideae</taxon>
        <taxon>50 kb inversion clade</taxon>
        <taxon>genistoids sensu lato</taxon>
        <taxon>core genistoids</taxon>
        <taxon>Crotalarieae</taxon>
        <taxon>Crotalaria</taxon>
    </lineage>
</organism>
<dbReference type="InterPro" id="IPR021109">
    <property type="entry name" value="Peptidase_aspartic_dom_sf"/>
</dbReference>
<evidence type="ECO:0000256" key="3">
    <source>
        <dbReference type="ARBA" id="ARBA00022525"/>
    </source>
</evidence>
<dbReference type="EMBL" id="JAYWIO010000004">
    <property type="protein sequence ID" value="KAK7270263.1"/>
    <property type="molecule type" value="Genomic_DNA"/>
</dbReference>
<dbReference type="InterPro" id="IPR033121">
    <property type="entry name" value="PEPTIDASE_A1"/>
</dbReference>
<dbReference type="GO" id="GO:0005794">
    <property type="term" value="C:Golgi apparatus"/>
    <property type="evidence" value="ECO:0007669"/>
    <property type="project" value="TreeGrafter"/>
</dbReference>
<dbReference type="PROSITE" id="PS51767">
    <property type="entry name" value="PEPTIDASE_A1"/>
    <property type="match status" value="1"/>
</dbReference>
<comment type="subcellular location">
    <subcellularLocation>
        <location evidence="1">Secreted</location>
        <location evidence="1">Extracellular space</location>
    </subcellularLocation>
</comment>
<dbReference type="InterPro" id="IPR001461">
    <property type="entry name" value="Aspartic_peptidase_A1"/>
</dbReference>
<evidence type="ECO:0000313" key="8">
    <source>
        <dbReference type="Proteomes" id="UP001372338"/>
    </source>
</evidence>
<evidence type="ECO:0000259" key="6">
    <source>
        <dbReference type="PROSITE" id="PS51767"/>
    </source>
</evidence>
<dbReference type="PANTHER" id="PTHR47965:SF22">
    <property type="entry name" value="EUKARYOTIC ASPARTYL PROTEASE FAMILY PROTEIN"/>
    <property type="match status" value="1"/>
</dbReference>
<proteinExistence type="inferred from homology"/>
<gene>
    <name evidence="7" type="ORF">RIF29_23276</name>
</gene>
<comment type="caution">
    <text evidence="7">The sequence shown here is derived from an EMBL/GenBank/DDBJ whole genome shotgun (WGS) entry which is preliminary data.</text>
</comment>
<dbReference type="Pfam" id="PF14541">
    <property type="entry name" value="TAXi_C"/>
    <property type="match status" value="1"/>
</dbReference>
<protein>
    <recommendedName>
        <fullName evidence="6">Peptidase A1 domain-containing protein</fullName>
    </recommendedName>
</protein>
<accession>A0AAN9I7D3</accession>
<keyword evidence="3" id="KW-0964">Secreted</keyword>
<keyword evidence="5" id="KW-0812">Transmembrane</keyword>
<dbReference type="SUPFAM" id="SSF50630">
    <property type="entry name" value="Acid proteases"/>
    <property type="match status" value="1"/>
</dbReference>
<dbReference type="AlphaFoldDB" id="A0AAN9I7D3"/>
<dbReference type="GO" id="GO:0006508">
    <property type="term" value="P:proteolysis"/>
    <property type="evidence" value="ECO:0007669"/>
    <property type="project" value="InterPro"/>
</dbReference>
<dbReference type="GO" id="GO:0005576">
    <property type="term" value="C:extracellular region"/>
    <property type="evidence" value="ECO:0007669"/>
    <property type="project" value="UniProtKB-SubCell"/>
</dbReference>
<dbReference type="FunFam" id="2.40.70.10:FF:000041">
    <property type="entry name" value="Basic 7S globulin"/>
    <property type="match status" value="1"/>
</dbReference>
<dbReference type="GO" id="GO:0005886">
    <property type="term" value="C:plasma membrane"/>
    <property type="evidence" value="ECO:0007669"/>
    <property type="project" value="TreeGrafter"/>
</dbReference>
<dbReference type="PANTHER" id="PTHR47965">
    <property type="entry name" value="ASPARTYL PROTEASE-RELATED"/>
    <property type="match status" value="1"/>
</dbReference>
<keyword evidence="5" id="KW-0472">Membrane</keyword>
<dbReference type="Pfam" id="PF14543">
    <property type="entry name" value="TAXi_N"/>
    <property type="match status" value="1"/>
</dbReference>
<dbReference type="InterPro" id="IPR032799">
    <property type="entry name" value="TAXi_C"/>
</dbReference>
<dbReference type="InterPro" id="IPR032861">
    <property type="entry name" value="TAXi_N"/>
</dbReference>
<evidence type="ECO:0000256" key="5">
    <source>
        <dbReference type="SAM" id="Phobius"/>
    </source>
</evidence>
<dbReference type="CDD" id="cd05489">
    <property type="entry name" value="xylanase_inhibitor_I_like"/>
    <property type="match status" value="1"/>
</dbReference>
<dbReference type="Gene3D" id="2.40.70.10">
    <property type="entry name" value="Acid Proteases"/>
    <property type="match status" value="2"/>
</dbReference>
<dbReference type="Proteomes" id="UP001372338">
    <property type="component" value="Unassembled WGS sequence"/>
</dbReference>
<keyword evidence="8" id="KW-1185">Reference proteome</keyword>
<sequence length="515" mass="55199">MAIQSLPEAVLFGDHVSCLAPYPLLSIINSGNSILSLQGGSPPTIPINAFLLSISIQNHNSQIIPPIIVIMDNSNFNHFFTLLLLLLLFFITAPSSLAEESFRPKALVLPVTKDSSTLQYLAKINQRTPLVPLSLVVDLGGQFQWVDCETNYVSSTYRPARCHSAQCSLAKANGCGDCFSSPKPGCNNNTCGLSPDNTVTHTATSGELAQDVVSIQSTNGVNPGRSVTVSRFLFSCAPSSLLQGLANGASGMAGLGRTKISLPSQFASAFSFHRKFAFCFSASDGVVFFGDSPYVFRGNGQGVPSVDASKLLTFTPLITNPVSTASASSQGEPSSEYFIGVKSIKIDNKIVQINSSLLSIDSNNGVGGTKISTIDPYTVLEASIYKAVTEAFDRAAARRNITRTDSYAPFEFCYDSEDVDGNELGKTVPTIELVMQNGVSWNIFGANSMVNINDLTMCLGFMNGGEKTRTSIVLGGYQIDNHVLQFDLATSRLGFSPLLFAYHTECIYFNMTSVA</sequence>
<feature type="domain" description="Peptidase A1" evidence="6">
    <location>
        <begin position="120"/>
        <end position="496"/>
    </location>
</feature>
<keyword evidence="4" id="KW-0732">Signal</keyword>
<dbReference type="InterPro" id="IPR033868">
    <property type="entry name" value="Xylanase_inhibitor_I-like"/>
</dbReference>